<keyword evidence="2" id="KW-0732">Signal</keyword>
<feature type="signal peptide" evidence="2">
    <location>
        <begin position="1"/>
        <end position="28"/>
    </location>
</feature>
<dbReference type="PANTHER" id="PTHR39600:SF1">
    <property type="entry name" value="PEPTIDASE INHIBITOR I78 FAMILY PROTEIN"/>
    <property type="match status" value="1"/>
</dbReference>
<dbReference type="Pfam" id="PF11720">
    <property type="entry name" value="Inhibitor_I78"/>
    <property type="match status" value="1"/>
</dbReference>
<organism evidence="3 4">
    <name type="scientific">Vreelandella nanhaiensis</name>
    <dbReference type="NCBI Taxonomy" id="1258546"/>
    <lineage>
        <taxon>Bacteria</taxon>
        <taxon>Pseudomonadati</taxon>
        <taxon>Pseudomonadota</taxon>
        <taxon>Gammaproteobacteria</taxon>
        <taxon>Oceanospirillales</taxon>
        <taxon>Halomonadaceae</taxon>
        <taxon>Vreelandella</taxon>
    </lineage>
</organism>
<sequence>MKTWRDITVQYSKMIVVSGMMLLLSACATGSGTQSQAANEPGNAQPVPMDSCDTAAISYAIGETFDEANVPQLKSESQSRQARVLRPGDAATMDHRPDRLNIHIDSSESIEALRCG</sequence>
<evidence type="ECO:0000256" key="1">
    <source>
        <dbReference type="SAM" id="MobiDB-lite"/>
    </source>
</evidence>
<proteinExistence type="predicted"/>
<dbReference type="PANTHER" id="PTHR39600">
    <property type="entry name" value="PEPTIDASE INHIBITOR I78 FAMILY PROTEIN"/>
    <property type="match status" value="1"/>
</dbReference>
<dbReference type="EMBL" id="RZHF01000029">
    <property type="protein sequence ID" value="RUR27659.1"/>
    <property type="molecule type" value="Genomic_DNA"/>
</dbReference>
<feature type="chain" id="PRO_5018694256" description="Peptidase inhibitor I78 family protein" evidence="2">
    <location>
        <begin position="29"/>
        <end position="116"/>
    </location>
</feature>
<accession>A0A3S0VZR0</accession>
<feature type="compositionally biased region" description="Polar residues" evidence="1">
    <location>
        <begin position="72"/>
        <end position="81"/>
    </location>
</feature>
<evidence type="ECO:0008006" key="5">
    <source>
        <dbReference type="Google" id="ProtNLM"/>
    </source>
</evidence>
<dbReference type="Gene3D" id="3.30.10.10">
    <property type="entry name" value="Trypsin Inhibitor V, subunit A"/>
    <property type="match status" value="1"/>
</dbReference>
<dbReference type="Proteomes" id="UP000287023">
    <property type="component" value="Unassembled WGS sequence"/>
</dbReference>
<dbReference type="OrthoDB" id="6049927at2"/>
<reference evidence="3 4" key="1">
    <citation type="submission" date="2018-12" db="EMBL/GenBank/DDBJ databases">
        <title>three novel Halomonas strain isolated from plants.</title>
        <authorList>
            <person name="Sun C."/>
        </authorList>
    </citation>
    <scope>NUCLEOTIDE SEQUENCE [LARGE SCALE GENOMIC DNA]</scope>
    <source>
        <strain evidence="3 4">JCM 18142</strain>
    </source>
</reference>
<evidence type="ECO:0000256" key="2">
    <source>
        <dbReference type="SAM" id="SignalP"/>
    </source>
</evidence>
<dbReference type="InterPro" id="IPR021719">
    <property type="entry name" value="Prot_inh_I78"/>
</dbReference>
<dbReference type="AlphaFoldDB" id="A0A3S0VZR0"/>
<feature type="region of interest" description="Disordered" evidence="1">
    <location>
        <begin position="71"/>
        <end position="97"/>
    </location>
</feature>
<name>A0A3S0VZR0_9GAMM</name>
<dbReference type="RefSeq" id="WP_127063629.1">
    <property type="nucleotide sequence ID" value="NZ_RZHF01000029.1"/>
</dbReference>
<gene>
    <name evidence="3" type="ORF">ELY38_18500</name>
</gene>
<evidence type="ECO:0000313" key="3">
    <source>
        <dbReference type="EMBL" id="RUR27659.1"/>
    </source>
</evidence>
<comment type="caution">
    <text evidence="3">The sequence shown here is derived from an EMBL/GenBank/DDBJ whole genome shotgun (WGS) entry which is preliminary data.</text>
</comment>
<dbReference type="PROSITE" id="PS51257">
    <property type="entry name" value="PROKAR_LIPOPROTEIN"/>
    <property type="match status" value="1"/>
</dbReference>
<protein>
    <recommendedName>
        <fullName evidence="5">Peptidase inhibitor I78 family protein</fullName>
    </recommendedName>
</protein>
<evidence type="ECO:0000313" key="4">
    <source>
        <dbReference type="Proteomes" id="UP000287023"/>
    </source>
</evidence>
<keyword evidence="4" id="KW-1185">Reference proteome</keyword>